<dbReference type="Pfam" id="PF08021">
    <property type="entry name" value="FAD_binding_9"/>
    <property type="match status" value="1"/>
</dbReference>
<dbReference type="OrthoDB" id="3291337at2"/>
<dbReference type="SUPFAM" id="SSF63380">
    <property type="entry name" value="Riboflavin synthase domain-like"/>
    <property type="match status" value="1"/>
</dbReference>
<dbReference type="InterPro" id="IPR017938">
    <property type="entry name" value="Riboflavin_synthase-like_b-brl"/>
</dbReference>
<gene>
    <name evidence="2" type="ORF">BSZ40_03405</name>
</gene>
<dbReference type="InterPro" id="IPR039261">
    <property type="entry name" value="FNR_nucleotide-bd"/>
</dbReference>
<dbReference type="InterPro" id="IPR013113">
    <property type="entry name" value="SIP_FAD-bd"/>
</dbReference>
<dbReference type="GO" id="GO:0016491">
    <property type="term" value="F:oxidoreductase activity"/>
    <property type="evidence" value="ECO:0007669"/>
    <property type="project" value="InterPro"/>
</dbReference>
<dbReference type="PROSITE" id="PS51384">
    <property type="entry name" value="FAD_FR"/>
    <property type="match status" value="1"/>
</dbReference>
<dbReference type="RefSeq" id="WP_073823364.1">
    <property type="nucleotide sequence ID" value="NZ_JAUNKL010000012.1"/>
</dbReference>
<dbReference type="InterPro" id="IPR039374">
    <property type="entry name" value="SIP_fam"/>
</dbReference>
<proteinExistence type="predicted"/>
<dbReference type="AlphaFoldDB" id="A0A1Q5PWL6"/>
<dbReference type="EMBL" id="MQVS01000003">
    <property type="protein sequence ID" value="OKL51991.1"/>
    <property type="molecule type" value="Genomic_DNA"/>
</dbReference>
<dbReference type="InterPro" id="IPR007037">
    <property type="entry name" value="SIP_rossman_dom"/>
</dbReference>
<dbReference type="Gene3D" id="3.40.50.80">
    <property type="entry name" value="Nucleotide-binding domain of ferredoxin-NADP reductase (FNR) module"/>
    <property type="match status" value="1"/>
</dbReference>
<organism evidence="2 3">
    <name type="scientific">Buchananella hordeovulneris</name>
    <dbReference type="NCBI Taxonomy" id="52770"/>
    <lineage>
        <taxon>Bacteria</taxon>
        <taxon>Bacillati</taxon>
        <taxon>Actinomycetota</taxon>
        <taxon>Actinomycetes</taxon>
        <taxon>Actinomycetales</taxon>
        <taxon>Actinomycetaceae</taxon>
        <taxon>Buchananella</taxon>
    </lineage>
</organism>
<dbReference type="Pfam" id="PF04954">
    <property type="entry name" value="SIP"/>
    <property type="match status" value="1"/>
</dbReference>
<dbReference type="Proteomes" id="UP000185612">
    <property type="component" value="Unassembled WGS sequence"/>
</dbReference>
<feature type="domain" description="FAD-binding FR-type" evidence="1">
    <location>
        <begin position="5"/>
        <end position="134"/>
    </location>
</feature>
<dbReference type="Gene3D" id="2.40.30.10">
    <property type="entry name" value="Translation factors"/>
    <property type="match status" value="1"/>
</dbReference>
<evidence type="ECO:0000313" key="3">
    <source>
        <dbReference type="Proteomes" id="UP000185612"/>
    </source>
</evidence>
<dbReference type="STRING" id="52770.BSZ40_03405"/>
<dbReference type="PANTHER" id="PTHR30157">
    <property type="entry name" value="FERRIC REDUCTASE, NADPH-DEPENDENT"/>
    <property type="match status" value="1"/>
</dbReference>
<protein>
    <submittedName>
        <fullName evidence="2">NADPH-dependent ferric siderophore reductase</fullName>
    </submittedName>
</protein>
<dbReference type="InterPro" id="IPR017927">
    <property type="entry name" value="FAD-bd_FR_type"/>
</dbReference>
<dbReference type="InParanoid" id="A0A1Q5PWL6"/>
<dbReference type="CDD" id="cd06193">
    <property type="entry name" value="siderophore_interacting"/>
    <property type="match status" value="1"/>
</dbReference>
<keyword evidence="3" id="KW-1185">Reference proteome</keyword>
<evidence type="ECO:0000313" key="2">
    <source>
        <dbReference type="EMBL" id="OKL51991.1"/>
    </source>
</evidence>
<evidence type="ECO:0000259" key="1">
    <source>
        <dbReference type="PROSITE" id="PS51384"/>
    </source>
</evidence>
<accession>A0A1Q5PWL6</accession>
<comment type="caution">
    <text evidence="2">The sequence shown here is derived from an EMBL/GenBank/DDBJ whole genome shotgun (WGS) entry which is preliminary data.</text>
</comment>
<name>A0A1Q5PWL6_9ACTO</name>
<reference evidence="3" key="1">
    <citation type="submission" date="2016-12" db="EMBL/GenBank/DDBJ databases">
        <authorList>
            <person name="Meng X."/>
        </authorList>
    </citation>
    <scope>NUCLEOTIDE SEQUENCE [LARGE SCALE GENOMIC DNA]</scope>
    <source>
        <strain evidence="3">DSM 20732</strain>
    </source>
</reference>
<sequence length="301" mass="32432">MREVYRPFVVRVAAITEITPSFRRFTFTGPDAHHFADAHFDQRIKLVLPGASGAAGVRELAAAEQWYQAWLAWAPATRPVVRTYTVRDVRADAGQIDVDMVVHSPLGPAARWVNAARVGDEVALVGPVRGAASPGLGVDFVPPAQTDAFLLGGDETAAPAIAVILEQLPAGARGIAVVEVPQARDAAYLPHHPGLEVRVCARAGQRHGEWLTTAVAQAAAELVPPGVPHAVAEIDVDRDLLWEVPRHAKGGAALSYTSLYTWLAGEAGAVKQMRRQLVGQWGIDRRSVAFMGYWRQGRAEN</sequence>
<dbReference type="PANTHER" id="PTHR30157:SF0">
    <property type="entry name" value="NADPH-DEPENDENT FERRIC-CHELATE REDUCTASE"/>
    <property type="match status" value="1"/>
</dbReference>